<dbReference type="RefSeq" id="WP_047813202.1">
    <property type="nucleotide sequence ID" value="NZ_LECT01000013.1"/>
</dbReference>
<name>A0A0J1BJD9_RHOIS</name>
<feature type="transmembrane region" description="Helical" evidence="6">
    <location>
        <begin position="120"/>
        <end position="140"/>
    </location>
</feature>
<evidence type="ECO:0000256" key="5">
    <source>
        <dbReference type="ARBA" id="ARBA00023136"/>
    </source>
</evidence>
<dbReference type="InterPro" id="IPR052218">
    <property type="entry name" value="Preflagellin_Peptidase"/>
</dbReference>
<comment type="caution">
    <text evidence="8">The sequence shown here is derived from an EMBL/GenBank/DDBJ whole genome shotgun (WGS) entry which is preliminary data.</text>
</comment>
<keyword evidence="5 6" id="KW-0472">Membrane</keyword>
<sequence>MFITIAIVVCALLAIATACDLRTREIPDWISVSIGSVAVISSLLGWLGLPIVWVLVGGVVGLAIAYALFRFAKLGGGDGKLLISLGMLVGPVGILIVLFGMAIAGGVLSLIAMLRGERDYAYVPAIAAGFVGYVGFVHFLV</sequence>
<feature type="transmembrane region" description="Helical" evidence="6">
    <location>
        <begin position="81"/>
        <end position="114"/>
    </location>
</feature>
<comment type="subcellular location">
    <subcellularLocation>
        <location evidence="1">Cell membrane</location>
        <topology evidence="1">Multi-pass membrane protein</topology>
    </subcellularLocation>
</comment>
<dbReference type="GO" id="GO:0005886">
    <property type="term" value="C:plasma membrane"/>
    <property type="evidence" value="ECO:0007669"/>
    <property type="project" value="UniProtKB-SubCell"/>
</dbReference>
<keyword evidence="2" id="KW-1003">Cell membrane</keyword>
<evidence type="ECO:0000313" key="8">
    <source>
        <dbReference type="EMBL" id="KLU06681.1"/>
    </source>
</evidence>
<proteinExistence type="predicted"/>
<evidence type="ECO:0000256" key="1">
    <source>
        <dbReference type="ARBA" id="ARBA00004651"/>
    </source>
</evidence>
<dbReference type="PANTHER" id="PTHR36506">
    <property type="entry name" value="PREFLAGELLIN PEPTIDASE"/>
    <property type="match status" value="1"/>
</dbReference>
<keyword evidence="3 6" id="KW-0812">Transmembrane</keyword>
<evidence type="ECO:0000256" key="6">
    <source>
        <dbReference type="SAM" id="Phobius"/>
    </source>
</evidence>
<gene>
    <name evidence="8" type="ORF">RISK_001245</name>
</gene>
<dbReference type="Pfam" id="PF01478">
    <property type="entry name" value="Peptidase_A24"/>
    <property type="match status" value="1"/>
</dbReference>
<evidence type="ECO:0000313" key="9">
    <source>
        <dbReference type="Proteomes" id="UP000036367"/>
    </source>
</evidence>
<reference evidence="8" key="1">
    <citation type="submission" date="2015-05" db="EMBL/GenBank/DDBJ databases">
        <title>Permanent draft genome of Rhodopirellula islandicus K833.</title>
        <authorList>
            <person name="Kizina J."/>
            <person name="Richter M."/>
            <person name="Glockner F.O."/>
            <person name="Harder J."/>
        </authorList>
    </citation>
    <scope>NUCLEOTIDE SEQUENCE [LARGE SCALE GENOMIC DNA]</scope>
    <source>
        <strain evidence="8">K833</strain>
    </source>
</reference>
<dbReference type="InterPro" id="IPR000045">
    <property type="entry name" value="Prepilin_IV_endopep_pep"/>
</dbReference>
<feature type="transmembrane region" description="Helical" evidence="6">
    <location>
        <begin position="42"/>
        <end position="69"/>
    </location>
</feature>
<feature type="domain" description="Prepilin type IV endopeptidase peptidase" evidence="7">
    <location>
        <begin position="7"/>
        <end position="109"/>
    </location>
</feature>
<evidence type="ECO:0000256" key="3">
    <source>
        <dbReference type="ARBA" id="ARBA00022692"/>
    </source>
</evidence>
<keyword evidence="9" id="KW-1185">Reference proteome</keyword>
<dbReference type="PANTHER" id="PTHR36506:SF1">
    <property type="entry name" value="PREFLAGELLIN PEPTIDASE"/>
    <property type="match status" value="1"/>
</dbReference>
<accession>A0A0J1BJD9</accession>
<dbReference type="Gene3D" id="1.20.120.1220">
    <property type="match status" value="1"/>
</dbReference>
<protein>
    <submittedName>
        <fullName evidence="8">Pilus organization</fullName>
    </submittedName>
</protein>
<organism evidence="8 9">
    <name type="scientific">Rhodopirellula islandica</name>
    <dbReference type="NCBI Taxonomy" id="595434"/>
    <lineage>
        <taxon>Bacteria</taxon>
        <taxon>Pseudomonadati</taxon>
        <taxon>Planctomycetota</taxon>
        <taxon>Planctomycetia</taxon>
        <taxon>Pirellulales</taxon>
        <taxon>Pirellulaceae</taxon>
        <taxon>Rhodopirellula</taxon>
    </lineage>
</organism>
<dbReference type="STRING" id="595434.RISK_001245"/>
<dbReference type="AlphaFoldDB" id="A0A0J1BJD9"/>
<dbReference type="GO" id="GO:0004190">
    <property type="term" value="F:aspartic-type endopeptidase activity"/>
    <property type="evidence" value="ECO:0007669"/>
    <property type="project" value="InterPro"/>
</dbReference>
<evidence type="ECO:0000256" key="2">
    <source>
        <dbReference type="ARBA" id="ARBA00022475"/>
    </source>
</evidence>
<evidence type="ECO:0000256" key="4">
    <source>
        <dbReference type="ARBA" id="ARBA00022989"/>
    </source>
</evidence>
<dbReference type="OrthoDB" id="284133at2"/>
<dbReference type="PATRIC" id="fig|595434.4.peg.1196"/>
<dbReference type="EMBL" id="LECT01000013">
    <property type="protein sequence ID" value="KLU06681.1"/>
    <property type="molecule type" value="Genomic_DNA"/>
</dbReference>
<evidence type="ECO:0000259" key="7">
    <source>
        <dbReference type="Pfam" id="PF01478"/>
    </source>
</evidence>
<keyword evidence="4 6" id="KW-1133">Transmembrane helix</keyword>
<dbReference type="Proteomes" id="UP000036367">
    <property type="component" value="Unassembled WGS sequence"/>
</dbReference>